<comment type="caution">
    <text evidence="2">The sequence shown here is derived from an EMBL/GenBank/DDBJ whole genome shotgun (WGS) entry which is preliminary data.</text>
</comment>
<feature type="transmembrane region" description="Helical" evidence="1">
    <location>
        <begin position="101"/>
        <end position="119"/>
    </location>
</feature>
<keyword evidence="1" id="KW-1133">Transmembrane helix</keyword>
<evidence type="ECO:0000256" key="1">
    <source>
        <dbReference type="SAM" id="Phobius"/>
    </source>
</evidence>
<protein>
    <recommendedName>
        <fullName evidence="4">Glycosyltransferase RgtA/B/C/D-like domain-containing protein</fullName>
    </recommendedName>
</protein>
<keyword evidence="1" id="KW-0812">Transmembrane</keyword>
<feature type="transmembrane region" description="Helical" evidence="1">
    <location>
        <begin position="199"/>
        <end position="220"/>
    </location>
</feature>
<gene>
    <name evidence="2" type="ORF">ACFFJD_16360</name>
</gene>
<reference evidence="2 3" key="1">
    <citation type="submission" date="2024-09" db="EMBL/GenBank/DDBJ databases">
        <authorList>
            <person name="Sun Q."/>
            <person name="Mori K."/>
        </authorList>
    </citation>
    <scope>NUCLEOTIDE SEQUENCE [LARGE SCALE GENOMIC DNA]</scope>
    <source>
        <strain evidence="2 3">CCM 7957</strain>
    </source>
</reference>
<dbReference type="RefSeq" id="WP_382366087.1">
    <property type="nucleotide sequence ID" value="NZ_JBHLWV010000030.1"/>
</dbReference>
<proteinExistence type="predicted"/>
<name>A0ABV6HCJ1_9ACTN</name>
<accession>A0ABV6HCJ1</accession>
<evidence type="ECO:0000313" key="3">
    <source>
        <dbReference type="Proteomes" id="UP001589783"/>
    </source>
</evidence>
<sequence>MSDRSRPAALPVSLVSLLATAVVCAPLFGGYLLHRDAVATPRSPLTAAAFGIDGAPPRAVPQDGALAIASQGIDGGFLVAALIALTLFGAGLGYGRLAARLLPAAGTGGAVAAALVAIWNPFVAERLLQGQWSLLTGYAALGWMVCAVLDLREDPGWTRWAVLAGLLAAAGFTPTGSLLGLVVAAVALAATDLARRPAYWAGLLGVWVLTALPWLVAAAYSDDAGGPVDGAEAFAARAEPLLGTAGSLLGLGGIWNADAVPTSRTSGWAAVATLALLAVVVVGGAALWRQRRRLPRPVLALGVLAAVVLAVIACAATGPGLAAVDWLLTHVPGAGLLRDTQKYLALALPFYALAAAAAVGWLRAWVPTGFAVAAVAALIVAPLPDLAWGVGGALKPVEYPDDYARAVALIGADDRAVLLIPASGMRDFPWNNAPSLSPLPRMLDAPVIVDDTLLVDGVALDGPAAEQPLDPAALHDVGWVVWEAPRADRVDLPPPARLEFSGDHLAVYRLPDAPAHPAPGAAAWMTAAIAHALWFGCLLGLFAPLARRGQRARAGR</sequence>
<feature type="transmembrane region" description="Helical" evidence="1">
    <location>
        <begin position="131"/>
        <end position="149"/>
    </location>
</feature>
<feature type="transmembrane region" description="Helical" evidence="1">
    <location>
        <begin position="369"/>
        <end position="390"/>
    </location>
</feature>
<feature type="transmembrane region" description="Helical" evidence="1">
    <location>
        <begin position="75"/>
        <end position="94"/>
    </location>
</feature>
<keyword evidence="1" id="KW-0472">Membrane</keyword>
<evidence type="ECO:0000313" key="2">
    <source>
        <dbReference type="EMBL" id="MFC0316421.1"/>
    </source>
</evidence>
<feature type="transmembrane region" description="Helical" evidence="1">
    <location>
        <begin position="241"/>
        <end position="257"/>
    </location>
</feature>
<feature type="transmembrane region" description="Helical" evidence="1">
    <location>
        <begin position="521"/>
        <end position="546"/>
    </location>
</feature>
<dbReference type="Proteomes" id="UP001589783">
    <property type="component" value="Unassembled WGS sequence"/>
</dbReference>
<evidence type="ECO:0008006" key="4">
    <source>
        <dbReference type="Google" id="ProtNLM"/>
    </source>
</evidence>
<feature type="transmembrane region" description="Helical" evidence="1">
    <location>
        <begin position="269"/>
        <end position="288"/>
    </location>
</feature>
<keyword evidence="3" id="KW-1185">Reference proteome</keyword>
<feature type="transmembrane region" description="Helical" evidence="1">
    <location>
        <begin position="161"/>
        <end position="187"/>
    </location>
</feature>
<feature type="transmembrane region" description="Helical" evidence="1">
    <location>
        <begin position="343"/>
        <end position="362"/>
    </location>
</feature>
<feature type="transmembrane region" description="Helical" evidence="1">
    <location>
        <begin position="300"/>
        <end position="323"/>
    </location>
</feature>
<organism evidence="2 3">
    <name type="scientific">Gordonia phosphorivorans</name>
    <dbReference type="NCBI Taxonomy" id="1056982"/>
    <lineage>
        <taxon>Bacteria</taxon>
        <taxon>Bacillati</taxon>
        <taxon>Actinomycetota</taxon>
        <taxon>Actinomycetes</taxon>
        <taxon>Mycobacteriales</taxon>
        <taxon>Gordoniaceae</taxon>
        <taxon>Gordonia</taxon>
    </lineage>
</organism>
<dbReference type="EMBL" id="JBHLWV010000030">
    <property type="protein sequence ID" value="MFC0316421.1"/>
    <property type="molecule type" value="Genomic_DNA"/>
</dbReference>